<protein>
    <submittedName>
        <fullName evidence="1">Uncharacterized protein</fullName>
    </submittedName>
</protein>
<evidence type="ECO:0000313" key="2">
    <source>
        <dbReference type="Proteomes" id="UP000499080"/>
    </source>
</evidence>
<dbReference type="AlphaFoldDB" id="A0A4Y2U0W4"/>
<comment type="caution">
    <text evidence="1">The sequence shown here is derived from an EMBL/GenBank/DDBJ whole genome shotgun (WGS) entry which is preliminary data.</text>
</comment>
<dbReference type="Proteomes" id="UP000499080">
    <property type="component" value="Unassembled WGS sequence"/>
</dbReference>
<gene>
    <name evidence="1" type="ORF">AVEN_22255_1</name>
</gene>
<keyword evidence="2" id="KW-1185">Reference proteome</keyword>
<accession>A0A4Y2U0W4</accession>
<evidence type="ECO:0000313" key="1">
    <source>
        <dbReference type="EMBL" id="GBO06153.1"/>
    </source>
</evidence>
<organism evidence="1 2">
    <name type="scientific">Araneus ventricosus</name>
    <name type="common">Orbweaver spider</name>
    <name type="synonym">Epeira ventricosa</name>
    <dbReference type="NCBI Taxonomy" id="182803"/>
    <lineage>
        <taxon>Eukaryota</taxon>
        <taxon>Metazoa</taxon>
        <taxon>Ecdysozoa</taxon>
        <taxon>Arthropoda</taxon>
        <taxon>Chelicerata</taxon>
        <taxon>Arachnida</taxon>
        <taxon>Araneae</taxon>
        <taxon>Araneomorphae</taxon>
        <taxon>Entelegynae</taxon>
        <taxon>Araneoidea</taxon>
        <taxon>Araneidae</taxon>
        <taxon>Araneus</taxon>
    </lineage>
</organism>
<name>A0A4Y2U0W4_ARAVE</name>
<reference evidence="1 2" key="1">
    <citation type="journal article" date="2019" name="Sci. Rep.">
        <title>Orb-weaving spider Araneus ventricosus genome elucidates the spidroin gene catalogue.</title>
        <authorList>
            <person name="Kono N."/>
            <person name="Nakamura H."/>
            <person name="Ohtoshi R."/>
            <person name="Moran D.A.P."/>
            <person name="Shinohara A."/>
            <person name="Yoshida Y."/>
            <person name="Fujiwara M."/>
            <person name="Mori M."/>
            <person name="Tomita M."/>
            <person name="Arakawa K."/>
        </authorList>
    </citation>
    <scope>NUCLEOTIDE SEQUENCE [LARGE SCALE GENOMIC DNA]</scope>
</reference>
<dbReference type="EMBL" id="BGPR01032571">
    <property type="protein sequence ID" value="GBO06153.1"/>
    <property type="molecule type" value="Genomic_DNA"/>
</dbReference>
<proteinExistence type="predicted"/>
<sequence length="219" mass="24208">MLCSVSVSFGSNCQIPVTSFGVVTRGDLCCNIYSHYRYLGIVAKPGDDTLGVPVSRILSSWLHGRLASPCQLSVKPLKEDFLEKVLPDRKQSIRKIPSTHKEYRAISRPTQHQSSDVRETLQALKGTKILGRIPDPHGSSEKCKQLPHPERKKISHRAGSTGGQIASLNWLFFLSPLLLLLPCLPTGMTKMNGRRVIPTPIVMNATSFPSVTHNRLGFI</sequence>